<keyword evidence="3" id="KW-1185">Reference proteome</keyword>
<reference evidence="2 3" key="3">
    <citation type="submission" date="2019-11" db="EMBL/GenBank/DDBJ databases">
        <title>A de novo genome assembly of a pear dwarfing rootstock.</title>
        <authorList>
            <person name="Wang F."/>
            <person name="Wang J."/>
            <person name="Li S."/>
            <person name="Zhang Y."/>
            <person name="Fang M."/>
            <person name="Ma L."/>
            <person name="Zhao Y."/>
            <person name="Jiang S."/>
        </authorList>
    </citation>
    <scope>NUCLEOTIDE SEQUENCE [LARGE SCALE GENOMIC DNA]</scope>
    <source>
        <strain evidence="2">S2</strain>
        <tissue evidence="2">Leaf</tissue>
    </source>
</reference>
<dbReference type="Proteomes" id="UP000327157">
    <property type="component" value="Chromosome 11"/>
</dbReference>
<evidence type="ECO:0000313" key="2">
    <source>
        <dbReference type="EMBL" id="KAB2605307.1"/>
    </source>
</evidence>
<comment type="caution">
    <text evidence="2">The sequence shown here is derived from an EMBL/GenBank/DDBJ whole genome shotgun (WGS) entry which is preliminary data.</text>
</comment>
<name>A0A5N5FQX7_9ROSA</name>
<proteinExistence type="predicted"/>
<accession>A0A5N5FQX7</accession>
<sequence length="187" mass="21717">MKALANHPLAAQSLFEDDSLQLLFQMVADGSFTIFFQGKRGLVLLHSIQLHRHAMQSIGLLLINDNRSTARYIRRNHLGCSSVMKYLLCSRFVFYYRSCGFCFCFNKSVKSTVVVNLEVFVGKQWRRNKTCESEEGGLVAFDERVRFHSSLRLSSQTLWIMLFRVRTCIECKRLQMTHVVYETDQTV</sequence>
<protein>
    <submittedName>
        <fullName evidence="2">BEACH domain-containing protein lvsA-like</fullName>
    </submittedName>
</protein>
<reference evidence="3" key="2">
    <citation type="submission" date="2019-10" db="EMBL/GenBank/DDBJ databases">
        <title>A de novo genome assembly of a pear dwarfing rootstock.</title>
        <authorList>
            <person name="Wang F."/>
            <person name="Wang J."/>
            <person name="Li S."/>
            <person name="Zhang Y."/>
            <person name="Fang M."/>
            <person name="Ma L."/>
            <person name="Zhao Y."/>
            <person name="Jiang S."/>
        </authorList>
    </citation>
    <scope>NUCLEOTIDE SEQUENCE [LARGE SCALE GENOMIC DNA]</scope>
</reference>
<gene>
    <name evidence="2" type="ORF">D8674_005024</name>
</gene>
<evidence type="ECO:0000313" key="3">
    <source>
        <dbReference type="Proteomes" id="UP000327157"/>
    </source>
</evidence>
<dbReference type="AlphaFoldDB" id="A0A5N5FQX7"/>
<reference evidence="2 3" key="1">
    <citation type="submission" date="2019-09" db="EMBL/GenBank/DDBJ databases">
        <authorList>
            <person name="Ou C."/>
        </authorList>
    </citation>
    <scope>NUCLEOTIDE SEQUENCE [LARGE SCALE GENOMIC DNA]</scope>
    <source>
        <strain evidence="2">S2</strain>
        <tissue evidence="2">Leaf</tissue>
    </source>
</reference>
<dbReference type="EMBL" id="SMOL01000559">
    <property type="protein sequence ID" value="KAB2605307.1"/>
    <property type="molecule type" value="Genomic_DNA"/>
</dbReference>
<dbReference type="PANTHER" id="PTHR46108:SF4">
    <property type="entry name" value="BLUE CHEESE"/>
    <property type="match status" value="1"/>
</dbReference>
<dbReference type="PANTHER" id="PTHR46108">
    <property type="entry name" value="BLUE CHEESE"/>
    <property type="match status" value="1"/>
</dbReference>
<dbReference type="InterPro" id="IPR051944">
    <property type="entry name" value="BEACH_domain_protein"/>
</dbReference>
<organism evidence="2 3">
    <name type="scientific">Pyrus ussuriensis x Pyrus communis</name>
    <dbReference type="NCBI Taxonomy" id="2448454"/>
    <lineage>
        <taxon>Eukaryota</taxon>
        <taxon>Viridiplantae</taxon>
        <taxon>Streptophyta</taxon>
        <taxon>Embryophyta</taxon>
        <taxon>Tracheophyta</taxon>
        <taxon>Spermatophyta</taxon>
        <taxon>Magnoliopsida</taxon>
        <taxon>eudicotyledons</taxon>
        <taxon>Gunneridae</taxon>
        <taxon>Pentapetalae</taxon>
        <taxon>rosids</taxon>
        <taxon>fabids</taxon>
        <taxon>Rosales</taxon>
        <taxon>Rosaceae</taxon>
        <taxon>Amygdaloideae</taxon>
        <taxon>Maleae</taxon>
        <taxon>Pyrus</taxon>
    </lineage>
</organism>
<keyword evidence="1" id="KW-0853">WD repeat</keyword>
<evidence type="ECO:0000256" key="1">
    <source>
        <dbReference type="ARBA" id="ARBA00022574"/>
    </source>
</evidence>
<dbReference type="OrthoDB" id="1709956at2759"/>